<reference evidence="3" key="1">
    <citation type="submission" date="2016-10" db="EMBL/GenBank/DDBJ databases">
        <authorList>
            <person name="Varghese N."/>
            <person name="Submissions S."/>
        </authorList>
    </citation>
    <scope>NUCLEOTIDE SEQUENCE [LARGE SCALE GENOMIC DNA]</scope>
    <source>
        <strain evidence="3">SUR2</strain>
    </source>
</reference>
<dbReference type="PANTHER" id="PTHR30289">
    <property type="entry name" value="UNCHARACTERIZED PROTEIN YBCL-RELATED"/>
    <property type="match status" value="1"/>
</dbReference>
<name>A0A1K2IVD8_9FLAO</name>
<dbReference type="STRING" id="1612149.SAMN05216324_11853"/>
<dbReference type="Proteomes" id="UP000182034">
    <property type="component" value="Unassembled WGS sequence"/>
</dbReference>
<proteinExistence type="predicted"/>
<protein>
    <submittedName>
        <fullName evidence="2">YHYH protein</fullName>
    </submittedName>
</protein>
<organism evidence="2 3">
    <name type="scientific">Chryseobacterium limigenitum</name>
    <dbReference type="NCBI Taxonomy" id="1612149"/>
    <lineage>
        <taxon>Bacteria</taxon>
        <taxon>Pseudomonadati</taxon>
        <taxon>Bacteroidota</taxon>
        <taxon>Flavobacteriia</taxon>
        <taxon>Flavobacteriales</taxon>
        <taxon>Weeksellaceae</taxon>
        <taxon>Chryseobacterium group</taxon>
        <taxon>Chryseobacterium</taxon>
    </lineage>
</organism>
<dbReference type="InterPro" id="IPR025924">
    <property type="entry name" value="YHYH_dom"/>
</dbReference>
<evidence type="ECO:0000259" key="1">
    <source>
        <dbReference type="Pfam" id="PF14240"/>
    </source>
</evidence>
<accession>A0A1K2IVD8</accession>
<feature type="domain" description="YHYH" evidence="1">
    <location>
        <begin position="121"/>
        <end position="215"/>
    </location>
</feature>
<gene>
    <name evidence="2" type="ORF">SAMN05216324_11853</name>
</gene>
<dbReference type="PANTHER" id="PTHR30289:SF8">
    <property type="entry name" value="YHYH DOMAIN-CONTAINING PROTEIN"/>
    <property type="match status" value="1"/>
</dbReference>
<feature type="domain" description="YHYH" evidence="1">
    <location>
        <begin position="217"/>
        <end position="256"/>
    </location>
</feature>
<evidence type="ECO:0000313" key="3">
    <source>
        <dbReference type="Proteomes" id="UP000182034"/>
    </source>
</evidence>
<dbReference type="Pfam" id="PF14240">
    <property type="entry name" value="YHYH"/>
    <property type="match status" value="2"/>
</dbReference>
<keyword evidence="3" id="KW-1185">Reference proteome</keyword>
<evidence type="ECO:0000313" key="2">
    <source>
        <dbReference type="EMBL" id="SFZ96327.1"/>
    </source>
</evidence>
<dbReference type="EMBL" id="FPKW01000018">
    <property type="protein sequence ID" value="SFZ96327.1"/>
    <property type="molecule type" value="Genomic_DNA"/>
</dbReference>
<dbReference type="AlphaFoldDB" id="A0A1K2IVD8"/>
<sequence>MLWYFYIFSENNINMKICRIFLGLITVAVFVGCSNSDDSTSQESTDNGNNSEVPAIYKKIYGASSITSDGTYVYIKTNGTPDHKSVYYATSNSLYENFSGTTFGGYVFSKNPNSISTKNYTFKIPINPALNSAHSATPLGPIGVSLNGVPFFNQYAGPNQPLSGEIVSFDQWWGHPAPGGDYHYHVEPKYLTTVKASKSALLGFLLDGFPVYGPEENGSAVASASLDAYHGHTSVTADYPSGIYHYHITSTDPYINGNGFYGTPGTVSN</sequence>